<sequence>MVRGFNIARRAWQRRGLRGDRTVAASLSVSRPEVQPVQRGRVPAAGQRRQVRQHDESDCSFHPDLSSSSESRSEVQPLRRQRAPTARSGGRAEDGEDSASSDGSDSDWNVDSDADSGYGSLEDPDETAGFYDELLTRFEQEGPTLANHGEDTKGMICEQQAKWNKFCHSRKVDPVQAITECKASLFKVYLVWRVRNSRIKKESSVMTYWKVLSLIYSQTTAGWMREDVLYDVRNWIHTYLTPTYGLDTSKKEKAGIFVEDLAVLLNHHWIRDEEVFAHERLRVQLAANLILAGATATRPGALIGQLLYEHLEFQLFPPLEGEERPRLVLKVDLTNIKRSGGRSEAKEFAFREDDMLLYDPIVPVMALAFADGAFANEFKDPEEIYQLVVPPNSDRLRLRWHDKWLKRPVFRDVETSEGVVRISPTRALQYQRERRHLIRLGRSIGLAKALEWYDLRRGSGKKLNESLTPEERNKIMGHRQGDSRVYVMYYMSTFIDADCQSICFGSAPQRDLVHLAGRLLRHGDAPTALTDRQKFEINQDPKLVRYRDKRTKAMKQWRARGFRSREDAEGTEMASRHDYYKKKADRLSKKLKAERLRDAIKEFHDSIHIEEVNRQLGGIKPSTVLAPPTIEYELPERAQVASLFSKTAEVHSRDELFSLRLDLVRTIARLCKRRESPCRRGKAARREREAAPGRSLPSHGRRMAEDSVGQPAAGRYSFCPFCRWADDEVGDAQRAKAWRIDSLARHIRTLHLQRKSLPFRCPFDGCSKVLSSAQHFVSHVASHHALYLPAAAIPR</sequence>
<comment type="caution">
    <text evidence="3">The sequence shown here is derived from an EMBL/GenBank/DDBJ whole genome shotgun (WGS) entry which is preliminary data.</text>
</comment>
<feature type="compositionally biased region" description="Basic and acidic residues" evidence="1">
    <location>
        <begin position="678"/>
        <end position="691"/>
    </location>
</feature>
<dbReference type="PANTHER" id="PTHR37535:SF3">
    <property type="entry name" value="FLUG DOMAIN-CONTAINING PROTEIN"/>
    <property type="match status" value="1"/>
</dbReference>
<dbReference type="Pfam" id="PF11917">
    <property type="entry name" value="DUF3435"/>
    <property type="match status" value="1"/>
</dbReference>
<gene>
    <name evidence="3" type="ORF">NKR23_g12472</name>
</gene>
<dbReference type="AlphaFoldDB" id="A0AA38R7S3"/>
<evidence type="ECO:0000313" key="4">
    <source>
        <dbReference type="Proteomes" id="UP001174694"/>
    </source>
</evidence>
<reference evidence="3" key="1">
    <citation type="submission" date="2022-07" db="EMBL/GenBank/DDBJ databases">
        <title>Fungi with potential for degradation of polypropylene.</title>
        <authorList>
            <person name="Gostincar C."/>
        </authorList>
    </citation>
    <scope>NUCLEOTIDE SEQUENCE</scope>
    <source>
        <strain evidence="3">EXF-13308</strain>
    </source>
</reference>
<feature type="compositionally biased region" description="Acidic residues" evidence="1">
    <location>
        <begin position="94"/>
        <end position="114"/>
    </location>
</feature>
<name>A0AA38R7S3_9PEZI</name>
<dbReference type="InterPro" id="IPR013087">
    <property type="entry name" value="Znf_C2H2_type"/>
</dbReference>
<dbReference type="InterPro" id="IPR021842">
    <property type="entry name" value="DUF3435"/>
</dbReference>
<feature type="region of interest" description="Disordered" evidence="1">
    <location>
        <begin position="28"/>
        <end position="123"/>
    </location>
</feature>
<accession>A0AA38R7S3</accession>
<dbReference type="Proteomes" id="UP001174694">
    <property type="component" value="Unassembled WGS sequence"/>
</dbReference>
<keyword evidence="4" id="KW-1185">Reference proteome</keyword>
<feature type="domain" description="C2H2-type" evidence="2">
    <location>
        <begin position="761"/>
        <end position="784"/>
    </location>
</feature>
<feature type="region of interest" description="Disordered" evidence="1">
    <location>
        <begin position="678"/>
        <end position="708"/>
    </location>
</feature>
<feature type="compositionally biased region" description="Basic and acidic residues" evidence="1">
    <location>
        <begin position="52"/>
        <end position="61"/>
    </location>
</feature>
<evidence type="ECO:0000313" key="3">
    <source>
        <dbReference type="EMBL" id="KAJ9129731.1"/>
    </source>
</evidence>
<evidence type="ECO:0000259" key="2">
    <source>
        <dbReference type="PROSITE" id="PS00028"/>
    </source>
</evidence>
<dbReference type="SMART" id="SM00355">
    <property type="entry name" value="ZnF_C2H2"/>
    <property type="match status" value="2"/>
</dbReference>
<dbReference type="EMBL" id="JANBVO010000143">
    <property type="protein sequence ID" value="KAJ9129731.1"/>
    <property type="molecule type" value="Genomic_DNA"/>
</dbReference>
<dbReference type="PROSITE" id="PS00028">
    <property type="entry name" value="ZINC_FINGER_C2H2_1"/>
    <property type="match status" value="1"/>
</dbReference>
<evidence type="ECO:0000256" key="1">
    <source>
        <dbReference type="SAM" id="MobiDB-lite"/>
    </source>
</evidence>
<proteinExistence type="predicted"/>
<dbReference type="PANTHER" id="PTHR37535">
    <property type="entry name" value="FLUG DOMAIN PROTEIN"/>
    <property type="match status" value="1"/>
</dbReference>
<protein>
    <recommendedName>
        <fullName evidence="2">C2H2-type domain-containing protein</fullName>
    </recommendedName>
</protein>
<organism evidence="3 4">
    <name type="scientific">Pleurostoma richardsiae</name>
    <dbReference type="NCBI Taxonomy" id="41990"/>
    <lineage>
        <taxon>Eukaryota</taxon>
        <taxon>Fungi</taxon>
        <taxon>Dikarya</taxon>
        <taxon>Ascomycota</taxon>
        <taxon>Pezizomycotina</taxon>
        <taxon>Sordariomycetes</taxon>
        <taxon>Sordariomycetidae</taxon>
        <taxon>Calosphaeriales</taxon>
        <taxon>Pleurostomataceae</taxon>
        <taxon>Pleurostoma</taxon>
    </lineage>
</organism>